<dbReference type="InterPro" id="IPR018378">
    <property type="entry name" value="C-type_lectin_CS"/>
</dbReference>
<feature type="chain" id="PRO_5017178618" description="C-type lectin domain-containing protein" evidence="2">
    <location>
        <begin position="21"/>
        <end position="252"/>
    </location>
</feature>
<dbReference type="SMART" id="SM00034">
    <property type="entry name" value="CLECT"/>
    <property type="match status" value="2"/>
</dbReference>
<dbReference type="Proteomes" id="UP000261480">
    <property type="component" value="Unplaced"/>
</dbReference>
<dbReference type="Gene3D" id="3.10.100.10">
    <property type="entry name" value="Mannose-Binding Protein A, subunit A"/>
    <property type="match status" value="2"/>
</dbReference>
<reference evidence="4" key="1">
    <citation type="submission" date="2025-08" db="UniProtKB">
        <authorList>
            <consortium name="Ensembl"/>
        </authorList>
    </citation>
    <scope>IDENTIFICATION</scope>
</reference>
<keyword evidence="1" id="KW-1015">Disulfide bond</keyword>
<dbReference type="KEGG" id="pmei:106903226"/>
<dbReference type="SUPFAM" id="SSF56436">
    <property type="entry name" value="C-type lectin-like"/>
    <property type="match status" value="2"/>
</dbReference>
<dbReference type="RefSeq" id="XP_014822355.1">
    <property type="nucleotide sequence ID" value="XM_014966869.1"/>
</dbReference>
<dbReference type="InterPro" id="IPR016186">
    <property type="entry name" value="C-type_lectin-like/link_sf"/>
</dbReference>
<feature type="domain" description="C-type lectin" evidence="3">
    <location>
        <begin position="129"/>
        <end position="242"/>
    </location>
</feature>
<evidence type="ECO:0000256" key="2">
    <source>
        <dbReference type="SAM" id="SignalP"/>
    </source>
</evidence>
<dbReference type="PROSITE" id="PS00615">
    <property type="entry name" value="C_TYPE_LECTIN_1"/>
    <property type="match status" value="1"/>
</dbReference>
<feature type="domain" description="C-type lectin" evidence="3">
    <location>
        <begin position="19"/>
        <end position="130"/>
    </location>
</feature>
<dbReference type="CDD" id="cd00037">
    <property type="entry name" value="CLECT"/>
    <property type="match status" value="1"/>
</dbReference>
<accession>A0A3B3WW37</accession>
<dbReference type="Pfam" id="PF00059">
    <property type="entry name" value="Lectin_C"/>
    <property type="match status" value="2"/>
</dbReference>
<organism evidence="4 5">
    <name type="scientific">Poecilia mexicana</name>
    <dbReference type="NCBI Taxonomy" id="48701"/>
    <lineage>
        <taxon>Eukaryota</taxon>
        <taxon>Metazoa</taxon>
        <taxon>Chordata</taxon>
        <taxon>Craniata</taxon>
        <taxon>Vertebrata</taxon>
        <taxon>Euteleostomi</taxon>
        <taxon>Actinopterygii</taxon>
        <taxon>Neopterygii</taxon>
        <taxon>Teleostei</taxon>
        <taxon>Neoteleostei</taxon>
        <taxon>Acanthomorphata</taxon>
        <taxon>Ovalentaria</taxon>
        <taxon>Atherinomorphae</taxon>
        <taxon>Cyprinodontiformes</taxon>
        <taxon>Poeciliidae</taxon>
        <taxon>Poeciliinae</taxon>
        <taxon>Poecilia</taxon>
    </lineage>
</organism>
<dbReference type="InterPro" id="IPR016187">
    <property type="entry name" value="CTDL_fold"/>
</dbReference>
<evidence type="ECO:0000256" key="1">
    <source>
        <dbReference type="ARBA" id="ARBA00023157"/>
    </source>
</evidence>
<evidence type="ECO:0000313" key="4">
    <source>
        <dbReference type="Ensembl" id="ENSPMEP00000007021.1"/>
    </source>
</evidence>
<sequence>MTRKICVCIFLLLIFHYIYGLREWKVIFHNQEKSWREAQSSCREEHLDLVTIRNEEENLALAGFNDNAWIGLYQDKDGSPWKWSFGDERPTFSNWWSTEHNVNQSCGYMKSLTKKWEDDFCWFERYYICYEEKLVLVKENKTWDEALEHCRSLSRALSYDLATLITTDDHDFARERAQSAATEEVWTGLRYLGDEWFWMGGEPVQYQNIPSCPAVRCGVLEKNSNSSFSIRDCNERRNFFCYTKNLSSSSPD</sequence>
<keyword evidence="5" id="KW-1185">Reference proteome</keyword>
<feature type="signal peptide" evidence="2">
    <location>
        <begin position="1"/>
        <end position="20"/>
    </location>
</feature>
<name>A0A3B3WW37_9TELE</name>
<protein>
    <recommendedName>
        <fullName evidence="3">C-type lectin domain-containing protein</fullName>
    </recommendedName>
</protein>
<proteinExistence type="predicted"/>
<dbReference type="PROSITE" id="PS50041">
    <property type="entry name" value="C_TYPE_LECTIN_2"/>
    <property type="match status" value="2"/>
</dbReference>
<dbReference type="AlphaFoldDB" id="A0A3B3WW37"/>
<evidence type="ECO:0000313" key="5">
    <source>
        <dbReference type="Proteomes" id="UP000261480"/>
    </source>
</evidence>
<dbReference type="Ensembl" id="ENSPMET00000004824.1">
    <property type="protein sequence ID" value="ENSPMEP00000007021.1"/>
    <property type="gene ID" value="ENSPMEG00000008588.1"/>
</dbReference>
<dbReference type="InterPro" id="IPR001304">
    <property type="entry name" value="C-type_lectin-like"/>
</dbReference>
<dbReference type="PANTHER" id="PTHR45784">
    <property type="entry name" value="C-TYPE LECTIN DOMAIN FAMILY 20 MEMBER A-RELATED"/>
    <property type="match status" value="1"/>
</dbReference>
<dbReference type="STRING" id="48701.ENSPMEP00000007021"/>
<keyword evidence="2" id="KW-0732">Signal</keyword>
<reference evidence="4" key="2">
    <citation type="submission" date="2025-09" db="UniProtKB">
        <authorList>
            <consortium name="Ensembl"/>
        </authorList>
    </citation>
    <scope>IDENTIFICATION</scope>
</reference>
<dbReference type="GeneID" id="106903226"/>
<dbReference type="PANTHER" id="PTHR45784:SF8">
    <property type="entry name" value="C-TYPE MANNOSE RECEPTOR 2-RELATED"/>
    <property type="match status" value="1"/>
</dbReference>
<evidence type="ECO:0000259" key="3">
    <source>
        <dbReference type="PROSITE" id="PS50041"/>
    </source>
</evidence>